<evidence type="ECO:0000256" key="1">
    <source>
        <dbReference type="SAM" id="MobiDB-lite"/>
    </source>
</evidence>
<evidence type="ECO:0000313" key="4">
    <source>
        <dbReference type="Proteomes" id="UP001236500"/>
    </source>
</evidence>
<proteinExistence type="predicted"/>
<dbReference type="Proteomes" id="UP001236500">
    <property type="component" value="Chromosome"/>
</dbReference>
<dbReference type="EMBL" id="CP118605">
    <property type="protein sequence ID" value="WGL15297.1"/>
    <property type="molecule type" value="Genomic_DNA"/>
</dbReference>
<sequence>MKPRMMVAALLGAAAASAALATEDTSVVDNQAMEHVEVIGYPAPLATQAADSDPEQLAEQLRQQQRQELLKAARDDQLQQLETFRLEGERLTADALAQQQEQVEESGDSLLELKQESGEPPLESQSEETLAEETQAQEPS</sequence>
<dbReference type="RefSeq" id="WP_280318002.1">
    <property type="nucleotide sequence ID" value="NZ_CP118605.1"/>
</dbReference>
<keyword evidence="2" id="KW-0732">Signal</keyword>
<feature type="region of interest" description="Disordered" evidence="1">
    <location>
        <begin position="97"/>
        <end position="140"/>
    </location>
</feature>
<gene>
    <name evidence="3" type="ORF">PVT68_11000</name>
</gene>
<feature type="signal peptide" evidence="2">
    <location>
        <begin position="1"/>
        <end position="21"/>
    </location>
</feature>
<evidence type="ECO:0000256" key="2">
    <source>
        <dbReference type="SAM" id="SignalP"/>
    </source>
</evidence>
<name>A0ABY8N9L1_9GAMM</name>
<organism evidence="3 4">
    <name type="scientific">Microbulbifer bruguierae</name>
    <dbReference type="NCBI Taxonomy" id="3029061"/>
    <lineage>
        <taxon>Bacteria</taxon>
        <taxon>Pseudomonadati</taxon>
        <taxon>Pseudomonadota</taxon>
        <taxon>Gammaproteobacteria</taxon>
        <taxon>Cellvibrionales</taxon>
        <taxon>Microbulbiferaceae</taxon>
        <taxon>Microbulbifer</taxon>
    </lineage>
</organism>
<accession>A0ABY8N9L1</accession>
<protein>
    <submittedName>
        <fullName evidence="3">Uncharacterized protein</fullName>
    </submittedName>
</protein>
<feature type="chain" id="PRO_5046173254" evidence="2">
    <location>
        <begin position="22"/>
        <end position="140"/>
    </location>
</feature>
<evidence type="ECO:0000313" key="3">
    <source>
        <dbReference type="EMBL" id="WGL15297.1"/>
    </source>
</evidence>
<reference evidence="3 4" key="1">
    <citation type="submission" date="2023-02" db="EMBL/GenBank/DDBJ databases">
        <title>Description and genomic characterization of Microbulbifer bruguierae sp. nov., isolated from the sediment of mangrove plant Bruguiera sexangula.</title>
        <authorList>
            <person name="Long M."/>
        </authorList>
    </citation>
    <scope>NUCLEOTIDE SEQUENCE [LARGE SCALE GENOMIC DNA]</scope>
    <source>
        <strain evidence="3 4">H12</strain>
    </source>
</reference>
<keyword evidence="4" id="KW-1185">Reference proteome</keyword>